<proteinExistence type="inferred from homology"/>
<dbReference type="InterPro" id="IPR051020">
    <property type="entry name" value="ALDH-related_metabolic_enz"/>
</dbReference>
<dbReference type="InterPro" id="IPR016161">
    <property type="entry name" value="Ald_DH/histidinol_DH"/>
</dbReference>
<evidence type="ECO:0000259" key="3">
    <source>
        <dbReference type="Pfam" id="PF00171"/>
    </source>
</evidence>
<keyword evidence="2" id="KW-0560">Oxidoreductase</keyword>
<organism evidence="4 5">
    <name type="scientific">Roseococcus pinisoli</name>
    <dbReference type="NCBI Taxonomy" id="2835040"/>
    <lineage>
        <taxon>Bacteria</taxon>
        <taxon>Pseudomonadati</taxon>
        <taxon>Pseudomonadota</taxon>
        <taxon>Alphaproteobacteria</taxon>
        <taxon>Acetobacterales</taxon>
        <taxon>Roseomonadaceae</taxon>
        <taxon>Roseococcus</taxon>
    </lineage>
</organism>
<comment type="similarity">
    <text evidence="1">Belongs to the aldehyde dehydrogenase family.</text>
</comment>
<dbReference type="InterPro" id="IPR016163">
    <property type="entry name" value="Ald_DH_C"/>
</dbReference>
<dbReference type="Gene3D" id="3.40.309.10">
    <property type="entry name" value="Aldehyde Dehydrogenase, Chain A, domain 2"/>
    <property type="match status" value="1"/>
</dbReference>
<gene>
    <name evidence="4" type="ORF">KHU32_20250</name>
</gene>
<keyword evidence="5" id="KW-1185">Reference proteome</keyword>
<evidence type="ECO:0000256" key="2">
    <source>
        <dbReference type="ARBA" id="ARBA00023002"/>
    </source>
</evidence>
<dbReference type="Proteomes" id="UP000766336">
    <property type="component" value="Unassembled WGS sequence"/>
</dbReference>
<dbReference type="InterPro" id="IPR016162">
    <property type="entry name" value="Ald_DH_N"/>
</dbReference>
<protein>
    <submittedName>
        <fullName evidence="4">Aldehyde dehydrogenase family protein</fullName>
    </submittedName>
</protein>
<evidence type="ECO:0000313" key="4">
    <source>
        <dbReference type="EMBL" id="MBS7813285.1"/>
    </source>
</evidence>
<reference evidence="4 5" key="1">
    <citation type="submission" date="2021-05" db="EMBL/GenBank/DDBJ databases">
        <title>Roseococcus sp. XZZS9, whole genome shotgun sequencing project.</title>
        <authorList>
            <person name="Zhao G."/>
            <person name="Shen L."/>
        </authorList>
    </citation>
    <scope>NUCLEOTIDE SEQUENCE [LARGE SCALE GENOMIC DNA]</scope>
    <source>
        <strain evidence="4 5">XZZS9</strain>
    </source>
</reference>
<accession>A0ABS5QHX8</accession>
<sequence>MIQVVQAFDRAPIAEVPADDAAALERKLAAATRAMRDRDGWPKPHRRIAILRRAAELLEERQARFALLIAREGGKPLTDATVEVVRAVDGLRNAADEIRNFAGKEIPMGLTPASDGRWAFTTKEPIGVVAAISAFNHPLNLIVHQVAPAVAVGCPVIVKPATTTPLSCLELVALLREAGLDEPWCQTLVTDDNALAEALATDPRVAFLSFIGSARVGWHLRSKLPPGTRCALEHGGAAPVIVDRSAAIERIIEPIAKGGYYHAGQVCVSVQRIFVHAEILDAFTERFAARVAQLRVGDPILPETEVGPLILPRETERVASWIEEATARGARLLGGGRLSETTLVPGIVLDPPADAKLSQLEVFGPVTCIYGFTEMDAAIGIANSLPHAFQAAVFSRDIGPALRAAQRLDASAVMINDHTAFRTDWMPFAGRRHSGYGVGGIPWTMEEMAEDKMIVLRQEG</sequence>
<dbReference type="PANTHER" id="PTHR42991">
    <property type="entry name" value="ALDEHYDE DEHYDROGENASE"/>
    <property type="match status" value="1"/>
</dbReference>
<dbReference type="SUPFAM" id="SSF53720">
    <property type="entry name" value="ALDH-like"/>
    <property type="match status" value="1"/>
</dbReference>
<dbReference type="PANTHER" id="PTHR42991:SF1">
    <property type="entry name" value="ALDEHYDE DEHYDROGENASE"/>
    <property type="match status" value="1"/>
</dbReference>
<dbReference type="Gene3D" id="3.40.605.10">
    <property type="entry name" value="Aldehyde Dehydrogenase, Chain A, domain 1"/>
    <property type="match status" value="1"/>
</dbReference>
<dbReference type="Pfam" id="PF00171">
    <property type="entry name" value="Aldedh"/>
    <property type="match status" value="1"/>
</dbReference>
<dbReference type="InterPro" id="IPR015590">
    <property type="entry name" value="Aldehyde_DH_dom"/>
</dbReference>
<dbReference type="EMBL" id="JAHCDA010000004">
    <property type="protein sequence ID" value="MBS7813285.1"/>
    <property type="molecule type" value="Genomic_DNA"/>
</dbReference>
<evidence type="ECO:0000256" key="1">
    <source>
        <dbReference type="ARBA" id="ARBA00009986"/>
    </source>
</evidence>
<comment type="caution">
    <text evidence="4">The sequence shown here is derived from an EMBL/GenBank/DDBJ whole genome shotgun (WGS) entry which is preliminary data.</text>
</comment>
<name>A0ABS5QHX8_9PROT</name>
<evidence type="ECO:0000313" key="5">
    <source>
        <dbReference type="Proteomes" id="UP000766336"/>
    </source>
</evidence>
<feature type="domain" description="Aldehyde dehydrogenase" evidence="3">
    <location>
        <begin position="2"/>
        <end position="453"/>
    </location>
</feature>